<geneLocation type="plasmid" evidence="1">
    <name>pSL131_IncHI2</name>
</geneLocation>
<organism evidence="1">
    <name type="scientific">Salmonella enterica subsp. enterica serovar Lomita</name>
    <dbReference type="NCBI Taxonomy" id="1160757"/>
    <lineage>
        <taxon>Bacteria</taxon>
        <taxon>Pseudomonadati</taxon>
        <taxon>Pseudomonadota</taxon>
        <taxon>Gammaproteobacteria</taxon>
        <taxon>Enterobacterales</taxon>
        <taxon>Enterobacteriaceae</taxon>
        <taxon>Salmonella</taxon>
    </lineage>
</organism>
<evidence type="ECO:0000313" key="1">
    <source>
        <dbReference type="EMBL" id="AWJ96518.1"/>
    </source>
</evidence>
<sequence length="57" mass="6245">MAEFVGSAASQADFIWKNAEDLWGGFQAYRLRQDHFAVYSAASIGVRTGVYTGSIAR</sequence>
<protein>
    <submittedName>
        <fullName evidence="1">Uncharacterized protein</fullName>
    </submittedName>
</protein>
<keyword evidence="1" id="KW-0614">Plasmid</keyword>
<reference evidence="1" key="1">
    <citation type="submission" date="2018-03" db="EMBL/GenBank/DDBJ databases">
        <title>Characterization of a cointegrate plasmid harbouring blaNDM-1.</title>
        <authorList>
            <person name="Li R."/>
            <person name="Xie M."/>
            <person name="Liu L."/>
            <person name="Zhang R."/>
            <person name="Chen S."/>
        </authorList>
    </citation>
    <scope>NUCLEOTIDE SEQUENCE</scope>
    <source>
        <strain evidence="1">SL131</strain>
        <plasmid evidence="1">pSL131_IncHI2</plasmid>
    </source>
</reference>
<dbReference type="AlphaFoldDB" id="A0A2S1XXX0"/>
<dbReference type="EMBL" id="MH105051">
    <property type="protein sequence ID" value="AWJ96518.1"/>
    <property type="molecule type" value="Genomic_DNA"/>
</dbReference>
<gene>
    <name evidence="1" type="ORF">pSL131_IncHI2_00261</name>
</gene>
<name>A0A2S1XXX0_SALET</name>
<proteinExistence type="predicted"/>
<accession>A0A2S1XXX0</accession>